<organism evidence="1 2">
    <name type="scientific">Phreatobacter stygius</name>
    <dbReference type="NCBI Taxonomy" id="1940610"/>
    <lineage>
        <taxon>Bacteria</taxon>
        <taxon>Pseudomonadati</taxon>
        <taxon>Pseudomonadota</taxon>
        <taxon>Alphaproteobacteria</taxon>
        <taxon>Hyphomicrobiales</taxon>
        <taxon>Phreatobacteraceae</taxon>
        <taxon>Phreatobacter</taxon>
    </lineage>
</organism>
<dbReference type="OrthoDB" id="7961140at2"/>
<dbReference type="Proteomes" id="UP000298781">
    <property type="component" value="Chromosome"/>
</dbReference>
<dbReference type="AlphaFoldDB" id="A0A4D7B5Y6"/>
<reference evidence="1 2" key="1">
    <citation type="submission" date="2019-04" db="EMBL/GenBank/DDBJ databases">
        <title>Phreatobacter aquaticus sp. nov.</title>
        <authorList>
            <person name="Choi A."/>
        </authorList>
    </citation>
    <scope>NUCLEOTIDE SEQUENCE [LARGE SCALE GENOMIC DNA]</scope>
    <source>
        <strain evidence="1 2">KCTC 52518</strain>
    </source>
</reference>
<proteinExistence type="predicted"/>
<name>A0A4D7B5Y6_9HYPH</name>
<keyword evidence="2" id="KW-1185">Reference proteome</keyword>
<dbReference type="RefSeq" id="WP_136964745.1">
    <property type="nucleotide sequence ID" value="NZ_CP039690.1"/>
</dbReference>
<evidence type="ECO:0000313" key="1">
    <source>
        <dbReference type="EMBL" id="QCI69339.1"/>
    </source>
</evidence>
<gene>
    <name evidence="1" type="ORF">E8M01_21270</name>
</gene>
<sequence length="76" mass="8374">MALRPSLFIFQSGTSEKLGAFTLDKTGSQLPEKFAPWTRTGVVLPDRSPPHGLKRAAIEAGVAEFGFQLWRRKATT</sequence>
<dbReference type="KEGG" id="pstg:E8M01_21270"/>
<dbReference type="EMBL" id="CP039690">
    <property type="protein sequence ID" value="QCI69339.1"/>
    <property type="molecule type" value="Genomic_DNA"/>
</dbReference>
<protein>
    <submittedName>
        <fullName evidence="1">Uncharacterized protein</fullName>
    </submittedName>
</protein>
<accession>A0A4D7B5Y6</accession>
<evidence type="ECO:0000313" key="2">
    <source>
        <dbReference type="Proteomes" id="UP000298781"/>
    </source>
</evidence>